<evidence type="ECO:0000313" key="2">
    <source>
        <dbReference type="EMBL" id="URN95363.1"/>
    </source>
</evidence>
<dbReference type="Gene3D" id="3.40.50.720">
    <property type="entry name" value="NAD(P)-binding Rossmann-like Domain"/>
    <property type="match status" value="1"/>
</dbReference>
<sequence>MKQTTVLISGSNGYIAQHLIVMLRALQYQVITTSRGSDSDHYMDFSQANHIANLDIANIDVMIHTVSPKEELYRTDPYRGLSENATGIHAALDFCVRNHISRFIYFSSFHVFGKTSGLITEHTPIAPINDYGLAHSVAEQTVAMYDRQQKVNTWIIRPSNLYGVPVDCDLFARWYLIPFNFCKQAVEHRSITLLSTGQQLRNFVAVQDVCCTVEQIIEQQPVERIHHVYGCETLSVLQYAQLVQKIAKEKFNHEIDVTYAEGEEQVITFDFSSIHEHEPQHTLAVFVEDMLSKLLARQ</sequence>
<dbReference type="KEGG" id="plig:NAG76_03630"/>
<name>A0A9J6ZGP2_9BACL</name>
<dbReference type="Proteomes" id="UP001056756">
    <property type="component" value="Chromosome"/>
</dbReference>
<dbReference type="InterPro" id="IPR036291">
    <property type="entry name" value="NAD(P)-bd_dom_sf"/>
</dbReference>
<feature type="domain" description="NAD-dependent epimerase/dehydratase" evidence="1">
    <location>
        <begin position="6"/>
        <end position="219"/>
    </location>
</feature>
<dbReference type="PANTHER" id="PTHR43245">
    <property type="entry name" value="BIFUNCTIONAL POLYMYXIN RESISTANCE PROTEIN ARNA"/>
    <property type="match status" value="1"/>
</dbReference>
<dbReference type="Pfam" id="PF01370">
    <property type="entry name" value="Epimerase"/>
    <property type="match status" value="1"/>
</dbReference>
<dbReference type="SUPFAM" id="SSF51735">
    <property type="entry name" value="NAD(P)-binding Rossmann-fold domains"/>
    <property type="match status" value="1"/>
</dbReference>
<dbReference type="EMBL" id="CP097899">
    <property type="protein sequence ID" value="URN95363.1"/>
    <property type="molecule type" value="Genomic_DNA"/>
</dbReference>
<evidence type="ECO:0000259" key="1">
    <source>
        <dbReference type="Pfam" id="PF01370"/>
    </source>
</evidence>
<gene>
    <name evidence="2" type="ORF">NAG76_03630</name>
</gene>
<dbReference type="CDD" id="cd08946">
    <property type="entry name" value="SDR_e"/>
    <property type="match status" value="1"/>
</dbReference>
<dbReference type="InterPro" id="IPR001509">
    <property type="entry name" value="Epimerase_deHydtase"/>
</dbReference>
<dbReference type="InterPro" id="IPR050177">
    <property type="entry name" value="Lipid_A_modif_metabolic_enz"/>
</dbReference>
<organism evidence="2 3">
    <name type="scientific">Candidatus Pristimantibacillus lignocellulolyticus</name>
    <dbReference type="NCBI Taxonomy" id="2994561"/>
    <lineage>
        <taxon>Bacteria</taxon>
        <taxon>Bacillati</taxon>
        <taxon>Bacillota</taxon>
        <taxon>Bacilli</taxon>
        <taxon>Bacillales</taxon>
        <taxon>Paenibacillaceae</taxon>
        <taxon>Candidatus Pristimantibacillus</taxon>
    </lineage>
</organism>
<dbReference type="AlphaFoldDB" id="A0A9J6ZGP2"/>
<protein>
    <submittedName>
        <fullName evidence="2">NAD(P)-dependent oxidoreductase</fullName>
    </submittedName>
</protein>
<accession>A0A9J6ZGP2</accession>
<proteinExistence type="predicted"/>
<reference evidence="2" key="1">
    <citation type="submission" date="2022-05" db="EMBL/GenBank/DDBJ databases">
        <title>Novel bacterial taxa in a minimal lignocellulolytic consortium and its capacity to transform plastics disclosed by genome-resolved metagenomics.</title>
        <authorList>
            <person name="Rodriguez C.A.D."/>
            <person name="Diaz-Garcia L."/>
            <person name="Herrera K."/>
            <person name="Tarazona N.A."/>
            <person name="Sproer C."/>
            <person name="Overmann J."/>
            <person name="Jimenez D.J."/>
        </authorList>
    </citation>
    <scope>NUCLEOTIDE SEQUENCE</scope>
    <source>
        <strain evidence="2">MAG5</strain>
    </source>
</reference>
<dbReference type="PANTHER" id="PTHR43245:SF23">
    <property type="entry name" value="NAD(P)-BINDING DOMAIN-CONTAINING PROTEIN"/>
    <property type="match status" value="1"/>
</dbReference>
<evidence type="ECO:0000313" key="3">
    <source>
        <dbReference type="Proteomes" id="UP001056756"/>
    </source>
</evidence>